<dbReference type="InterPro" id="IPR027598">
    <property type="entry name" value="Amphi-Trp_dom"/>
</dbReference>
<protein>
    <recommendedName>
        <fullName evidence="2">Amphi-Trp domain-containing protein</fullName>
    </recommendedName>
</protein>
<sequence>MTHHKIYEEQRALDRSGLADQLRELADELDARGAITYGSGGTTGTLVLPDKLRGEVEITRSGHDNHTKLVARLRFTDSDSADDDDDAEWEIDDPYA</sequence>
<gene>
    <name evidence="3" type="ORF">KHQ06_22740</name>
</gene>
<evidence type="ECO:0000313" key="4">
    <source>
        <dbReference type="Proteomes" id="UP000683310"/>
    </source>
</evidence>
<keyword evidence="4" id="KW-1185">Reference proteome</keyword>
<feature type="region of interest" description="Disordered" evidence="1">
    <location>
        <begin position="77"/>
        <end position="96"/>
    </location>
</feature>
<dbReference type="Proteomes" id="UP000683310">
    <property type="component" value="Chromosome"/>
</dbReference>
<feature type="domain" description="Amphi-Trp" evidence="2">
    <location>
        <begin position="1"/>
        <end position="68"/>
    </location>
</feature>
<evidence type="ECO:0000313" key="3">
    <source>
        <dbReference type="EMBL" id="QVI19246.1"/>
    </source>
</evidence>
<dbReference type="Pfam" id="PF20068">
    <property type="entry name" value="Amphi-Trp"/>
    <property type="match status" value="1"/>
</dbReference>
<dbReference type="EMBL" id="CP074371">
    <property type="protein sequence ID" value="QVI19246.1"/>
    <property type="molecule type" value="Genomic_DNA"/>
</dbReference>
<reference evidence="3 4" key="1">
    <citation type="submission" date="2021-04" db="EMBL/GenBank/DDBJ databases">
        <title>Nocardia tengchongensis.</title>
        <authorList>
            <person name="Zhuang k."/>
            <person name="Ran Y."/>
            <person name="Li W."/>
        </authorList>
    </citation>
    <scope>NUCLEOTIDE SEQUENCE [LARGE SCALE GENOMIC DNA]</scope>
    <source>
        <strain evidence="3 4">CFH S0057</strain>
    </source>
</reference>
<accession>A0ABX8CIY6</accession>
<name>A0ABX8CIY6_9NOCA</name>
<organism evidence="3 4">
    <name type="scientific">Nocardia tengchongensis</name>
    <dbReference type="NCBI Taxonomy" id="2055889"/>
    <lineage>
        <taxon>Bacteria</taxon>
        <taxon>Bacillati</taxon>
        <taxon>Actinomycetota</taxon>
        <taxon>Actinomycetes</taxon>
        <taxon>Mycobacteriales</taxon>
        <taxon>Nocardiaceae</taxon>
        <taxon>Nocardia</taxon>
    </lineage>
</organism>
<evidence type="ECO:0000259" key="2">
    <source>
        <dbReference type="Pfam" id="PF20068"/>
    </source>
</evidence>
<evidence type="ECO:0000256" key="1">
    <source>
        <dbReference type="SAM" id="MobiDB-lite"/>
    </source>
</evidence>
<proteinExistence type="predicted"/>
<feature type="compositionally biased region" description="Acidic residues" evidence="1">
    <location>
        <begin position="79"/>
        <end position="96"/>
    </location>
</feature>